<dbReference type="RefSeq" id="WP_204032385.1">
    <property type="nucleotide sequence ID" value="NZ_BOOW01000054.1"/>
</dbReference>
<name>A0A919RNJ8_9ACTN</name>
<dbReference type="EMBL" id="BOOW01000054">
    <property type="protein sequence ID" value="GII97056.1"/>
    <property type="molecule type" value="Genomic_DNA"/>
</dbReference>
<dbReference type="InterPro" id="IPR029058">
    <property type="entry name" value="AB_hydrolase_fold"/>
</dbReference>
<evidence type="ECO:0000313" key="2">
    <source>
        <dbReference type="Proteomes" id="UP000606172"/>
    </source>
</evidence>
<protein>
    <submittedName>
        <fullName evidence="1">Uncharacterized protein</fullName>
    </submittedName>
</protein>
<dbReference type="Gene3D" id="3.40.50.1820">
    <property type="entry name" value="alpha/beta hydrolase"/>
    <property type="match status" value="1"/>
</dbReference>
<keyword evidence="2" id="KW-1185">Reference proteome</keyword>
<dbReference type="SUPFAM" id="SSF53474">
    <property type="entry name" value="alpha/beta-Hydrolases"/>
    <property type="match status" value="1"/>
</dbReference>
<reference evidence="1" key="1">
    <citation type="submission" date="2021-01" db="EMBL/GenBank/DDBJ databases">
        <title>Whole genome shotgun sequence of Sinosporangium siamense NBRC 109515.</title>
        <authorList>
            <person name="Komaki H."/>
            <person name="Tamura T."/>
        </authorList>
    </citation>
    <scope>NUCLEOTIDE SEQUENCE</scope>
    <source>
        <strain evidence="1">NBRC 109515</strain>
    </source>
</reference>
<accession>A0A919RNJ8</accession>
<evidence type="ECO:0000313" key="1">
    <source>
        <dbReference type="EMBL" id="GII97056.1"/>
    </source>
</evidence>
<dbReference type="Proteomes" id="UP000606172">
    <property type="component" value="Unassembled WGS sequence"/>
</dbReference>
<organism evidence="1 2">
    <name type="scientific">Sinosporangium siamense</name>
    <dbReference type="NCBI Taxonomy" id="1367973"/>
    <lineage>
        <taxon>Bacteria</taxon>
        <taxon>Bacillati</taxon>
        <taxon>Actinomycetota</taxon>
        <taxon>Actinomycetes</taxon>
        <taxon>Streptosporangiales</taxon>
        <taxon>Streptosporangiaceae</taxon>
        <taxon>Sinosporangium</taxon>
    </lineage>
</organism>
<comment type="caution">
    <text evidence="1">The sequence shown here is derived from an EMBL/GenBank/DDBJ whole genome shotgun (WGS) entry which is preliminary data.</text>
</comment>
<gene>
    <name evidence="1" type="ORF">Ssi02_72870</name>
</gene>
<dbReference type="AlphaFoldDB" id="A0A919RNJ8"/>
<sequence length="83" mass="9217">MANLRPFWDYRAAPQAGRITLLRASEEYDPSGPWRDLALGELEVRGVGGNHYTMMRPFQVGEVAAVLGEVFGQDAEDDEDPHA</sequence>
<proteinExistence type="predicted"/>